<dbReference type="InterPro" id="IPR051164">
    <property type="entry name" value="NmrA-like_oxidored"/>
</dbReference>
<dbReference type="Gene3D" id="3.90.25.10">
    <property type="entry name" value="UDP-galactose 4-epimerase, domain 1"/>
    <property type="match status" value="1"/>
</dbReference>
<dbReference type="CDD" id="cd05251">
    <property type="entry name" value="NmrA_like_SDR_a"/>
    <property type="match status" value="1"/>
</dbReference>
<protein>
    <recommendedName>
        <fullName evidence="3">NmrA-like domain-containing protein</fullName>
    </recommendedName>
</protein>
<dbReference type="PANTHER" id="PTHR42748">
    <property type="entry name" value="NITROGEN METABOLITE REPRESSION PROTEIN NMRA FAMILY MEMBER"/>
    <property type="match status" value="1"/>
</dbReference>
<comment type="similarity">
    <text evidence="1">Belongs to the NmrA-type oxidoreductase family.</text>
</comment>
<evidence type="ECO:0000256" key="2">
    <source>
        <dbReference type="ARBA" id="ARBA00022857"/>
    </source>
</evidence>
<comment type="caution">
    <text evidence="4">The sequence shown here is derived from an EMBL/GenBank/DDBJ whole genome shotgun (WGS) entry which is preliminary data.</text>
</comment>
<dbReference type="InterPro" id="IPR036291">
    <property type="entry name" value="NAD(P)-bd_dom_sf"/>
</dbReference>
<feature type="domain" description="NmrA-like" evidence="3">
    <location>
        <begin position="6"/>
        <end position="249"/>
    </location>
</feature>
<dbReference type="Gene3D" id="3.40.50.720">
    <property type="entry name" value="NAD(P)-binding Rossmann-like Domain"/>
    <property type="match status" value="1"/>
</dbReference>
<dbReference type="PANTHER" id="PTHR42748:SF7">
    <property type="entry name" value="NMRA LIKE REDOX SENSOR 1-RELATED"/>
    <property type="match status" value="1"/>
</dbReference>
<organism evidence="4 5">
    <name type="scientific">Caballeronia sordidicola</name>
    <name type="common">Burkholderia sordidicola</name>
    <dbReference type="NCBI Taxonomy" id="196367"/>
    <lineage>
        <taxon>Bacteria</taxon>
        <taxon>Pseudomonadati</taxon>
        <taxon>Pseudomonadota</taxon>
        <taxon>Betaproteobacteria</taxon>
        <taxon>Burkholderiales</taxon>
        <taxon>Burkholderiaceae</taxon>
        <taxon>Caballeronia</taxon>
    </lineage>
</organism>
<keyword evidence="2" id="KW-0521">NADP</keyword>
<evidence type="ECO:0000313" key="4">
    <source>
        <dbReference type="EMBL" id="OTP77936.1"/>
    </source>
</evidence>
<dbReference type="InterPro" id="IPR008030">
    <property type="entry name" value="NmrA-like"/>
</dbReference>
<dbReference type="Proteomes" id="UP000195221">
    <property type="component" value="Unassembled WGS sequence"/>
</dbReference>
<dbReference type="RefSeq" id="WP_075357359.1">
    <property type="nucleotide sequence ID" value="NZ_MSRG01000012.1"/>
</dbReference>
<dbReference type="EMBL" id="NBTZ01000027">
    <property type="protein sequence ID" value="OTP77936.1"/>
    <property type="molecule type" value="Genomic_DNA"/>
</dbReference>
<accession>A0A242N442</accession>
<dbReference type="SUPFAM" id="SSF51735">
    <property type="entry name" value="NAD(P)-binding Rossmann-fold domains"/>
    <property type="match status" value="1"/>
</dbReference>
<gene>
    <name evidence="4" type="ORF">PAMC26577_07380</name>
</gene>
<dbReference type="AlphaFoldDB" id="A0A242N442"/>
<reference evidence="4 5" key="1">
    <citation type="submission" date="2017-03" db="EMBL/GenBank/DDBJ databases">
        <title>Genome analysis of strain PAMC 26577.</title>
        <authorList>
            <person name="Oh H.-M."/>
            <person name="Yang J.-A."/>
        </authorList>
    </citation>
    <scope>NUCLEOTIDE SEQUENCE [LARGE SCALE GENOMIC DNA]</scope>
    <source>
        <strain evidence="4 5">PAMC 26577</strain>
    </source>
</reference>
<evidence type="ECO:0000256" key="1">
    <source>
        <dbReference type="ARBA" id="ARBA00006328"/>
    </source>
</evidence>
<evidence type="ECO:0000259" key="3">
    <source>
        <dbReference type="Pfam" id="PF05368"/>
    </source>
</evidence>
<evidence type="ECO:0000313" key="5">
    <source>
        <dbReference type="Proteomes" id="UP000195221"/>
    </source>
</evidence>
<name>A0A242N442_CABSO</name>
<proteinExistence type="inferred from homology"/>
<sequence>MNRTDEPILVFGATGQQGGFVAKALRFDGWKVRALVRNPASDSAKALAAIGVETVKGDFSDPQSIQDAMAGVYGVFSVQPSSGQGVAYGVTDEDEIRYGKTVADIALKSGVQHFVYSSTNAAGPTKTGMGHFDSKSEIEAYVRRLDMTSTIVRPSAFMEILMLPGMGLDKGELTFFMHADQPMQFIAAEDIGKIVARIFSAPEVFSSRTIEIAGDAVTGPALARKFSLITGRPVVYHSFPDTVLAESPFLGTLARLVGDGRLSGNADLASLRESFPGLLTFDRWLEGRGRDALFAAISAKSEGVALR</sequence>
<dbReference type="Pfam" id="PF05368">
    <property type="entry name" value="NmrA"/>
    <property type="match status" value="1"/>
</dbReference>